<feature type="non-terminal residue" evidence="2">
    <location>
        <position position="259"/>
    </location>
</feature>
<dbReference type="GO" id="GO:0004316">
    <property type="term" value="F:3-oxoacyl-[acyl-carrier-protein] reductase (NADPH) activity"/>
    <property type="evidence" value="ECO:0007669"/>
    <property type="project" value="UniProtKB-EC"/>
</dbReference>
<dbReference type="EC" id="1.1.1.100" evidence="2"/>
<feature type="compositionally biased region" description="Basic and acidic residues" evidence="1">
    <location>
        <begin position="41"/>
        <end position="66"/>
    </location>
</feature>
<organism evidence="2">
    <name type="scientific">uncultured Rubrobacteraceae bacterium</name>
    <dbReference type="NCBI Taxonomy" id="349277"/>
    <lineage>
        <taxon>Bacteria</taxon>
        <taxon>Bacillati</taxon>
        <taxon>Actinomycetota</taxon>
        <taxon>Rubrobacteria</taxon>
        <taxon>Rubrobacterales</taxon>
        <taxon>Rubrobacteraceae</taxon>
        <taxon>environmental samples</taxon>
    </lineage>
</organism>
<feature type="compositionally biased region" description="Basic and acidic residues" evidence="1">
    <location>
        <begin position="101"/>
        <end position="115"/>
    </location>
</feature>
<evidence type="ECO:0000313" key="2">
    <source>
        <dbReference type="EMBL" id="CAA9388715.1"/>
    </source>
</evidence>
<protein>
    <submittedName>
        <fullName evidence="2">3-oxoacyl-[acyl-carrier protein] reductase</fullName>
        <ecNumber evidence="2">1.1.1.100</ecNumber>
    </submittedName>
</protein>
<evidence type="ECO:0000256" key="1">
    <source>
        <dbReference type="SAM" id="MobiDB-lite"/>
    </source>
</evidence>
<name>A0A6J4NLR3_9ACTN</name>
<feature type="compositionally biased region" description="Basic residues" evidence="1">
    <location>
        <begin position="179"/>
        <end position="188"/>
    </location>
</feature>
<feature type="compositionally biased region" description="Basic and acidic residues" evidence="1">
    <location>
        <begin position="167"/>
        <end position="178"/>
    </location>
</feature>
<dbReference type="AlphaFoldDB" id="A0A6J4NLR3"/>
<feature type="compositionally biased region" description="Basic residues" evidence="1">
    <location>
        <begin position="12"/>
        <end position="40"/>
    </location>
</feature>
<feature type="compositionally biased region" description="Basic residues" evidence="1">
    <location>
        <begin position="138"/>
        <end position="162"/>
    </location>
</feature>
<keyword evidence="2" id="KW-0560">Oxidoreductase</keyword>
<sequence>GRALEQEGARDGRRHGHRPGHRGRARPPGRCGRRPLRPHGTRGDGLGDRETGRQGLDRARGPEPRLRVRAGRGRGGGGSGRPRHARQQRGRHEGASFSGHRRGDLRLALRPEHEGVLLPGAAGGASHAGAGRGEHREHHLHPRLRRVPQAHGLRRHQGRHQRLYPPARDRADGREDPRQRRRPRRHRGPPLLRRPELLLGVRRHPRPLGTRRPPERHRPHRRLPRLGRGGFRNRPGPLRRRRHHGPHGPLVGRGRTPGV</sequence>
<dbReference type="EMBL" id="CADCUT010000026">
    <property type="protein sequence ID" value="CAA9388715.1"/>
    <property type="molecule type" value="Genomic_DNA"/>
</dbReference>
<feature type="non-terminal residue" evidence="2">
    <location>
        <position position="1"/>
    </location>
</feature>
<feature type="compositionally biased region" description="Low complexity" evidence="1">
    <location>
        <begin position="247"/>
        <end position="259"/>
    </location>
</feature>
<feature type="compositionally biased region" description="Basic and acidic residues" evidence="1">
    <location>
        <begin position="1"/>
        <end position="11"/>
    </location>
</feature>
<feature type="region of interest" description="Disordered" evidence="1">
    <location>
        <begin position="1"/>
        <end position="259"/>
    </location>
</feature>
<accession>A0A6J4NLR3</accession>
<feature type="compositionally biased region" description="Basic residues" evidence="1">
    <location>
        <begin position="237"/>
        <end position="246"/>
    </location>
</feature>
<reference evidence="2" key="1">
    <citation type="submission" date="2020-02" db="EMBL/GenBank/DDBJ databases">
        <authorList>
            <person name="Meier V. D."/>
        </authorList>
    </citation>
    <scope>NUCLEOTIDE SEQUENCE</scope>
    <source>
        <strain evidence="2">AVDCRST_MAG03</strain>
    </source>
</reference>
<feature type="compositionally biased region" description="Basic residues" evidence="1">
    <location>
        <begin position="214"/>
        <end position="225"/>
    </location>
</feature>
<proteinExistence type="predicted"/>
<gene>
    <name evidence="2" type="ORF">AVDCRST_MAG03-441</name>
</gene>